<keyword evidence="2" id="KW-1185">Reference proteome</keyword>
<evidence type="ECO:0000313" key="1">
    <source>
        <dbReference type="EMBL" id="TFK37284.1"/>
    </source>
</evidence>
<dbReference type="AlphaFoldDB" id="A0A5C3LVX0"/>
<dbReference type="EMBL" id="ML213609">
    <property type="protein sequence ID" value="TFK37284.1"/>
    <property type="molecule type" value="Genomic_DNA"/>
</dbReference>
<organism evidence="1 2">
    <name type="scientific">Crucibulum laeve</name>
    <dbReference type="NCBI Taxonomy" id="68775"/>
    <lineage>
        <taxon>Eukaryota</taxon>
        <taxon>Fungi</taxon>
        <taxon>Dikarya</taxon>
        <taxon>Basidiomycota</taxon>
        <taxon>Agaricomycotina</taxon>
        <taxon>Agaricomycetes</taxon>
        <taxon>Agaricomycetidae</taxon>
        <taxon>Agaricales</taxon>
        <taxon>Agaricineae</taxon>
        <taxon>Nidulariaceae</taxon>
        <taxon>Crucibulum</taxon>
    </lineage>
</organism>
<dbReference type="Proteomes" id="UP000308652">
    <property type="component" value="Unassembled WGS sequence"/>
</dbReference>
<protein>
    <submittedName>
        <fullName evidence="1">Uncharacterized protein</fullName>
    </submittedName>
</protein>
<reference evidence="1 2" key="1">
    <citation type="journal article" date="2019" name="Nat. Ecol. Evol.">
        <title>Megaphylogeny resolves global patterns of mushroom evolution.</title>
        <authorList>
            <person name="Varga T."/>
            <person name="Krizsan K."/>
            <person name="Foldi C."/>
            <person name="Dima B."/>
            <person name="Sanchez-Garcia M."/>
            <person name="Sanchez-Ramirez S."/>
            <person name="Szollosi G.J."/>
            <person name="Szarkandi J.G."/>
            <person name="Papp V."/>
            <person name="Albert L."/>
            <person name="Andreopoulos W."/>
            <person name="Angelini C."/>
            <person name="Antonin V."/>
            <person name="Barry K.W."/>
            <person name="Bougher N.L."/>
            <person name="Buchanan P."/>
            <person name="Buyck B."/>
            <person name="Bense V."/>
            <person name="Catcheside P."/>
            <person name="Chovatia M."/>
            <person name="Cooper J."/>
            <person name="Damon W."/>
            <person name="Desjardin D."/>
            <person name="Finy P."/>
            <person name="Geml J."/>
            <person name="Haridas S."/>
            <person name="Hughes K."/>
            <person name="Justo A."/>
            <person name="Karasinski D."/>
            <person name="Kautmanova I."/>
            <person name="Kiss B."/>
            <person name="Kocsube S."/>
            <person name="Kotiranta H."/>
            <person name="LaButti K.M."/>
            <person name="Lechner B.E."/>
            <person name="Liimatainen K."/>
            <person name="Lipzen A."/>
            <person name="Lukacs Z."/>
            <person name="Mihaltcheva S."/>
            <person name="Morgado L.N."/>
            <person name="Niskanen T."/>
            <person name="Noordeloos M.E."/>
            <person name="Ohm R.A."/>
            <person name="Ortiz-Santana B."/>
            <person name="Ovrebo C."/>
            <person name="Racz N."/>
            <person name="Riley R."/>
            <person name="Savchenko A."/>
            <person name="Shiryaev A."/>
            <person name="Soop K."/>
            <person name="Spirin V."/>
            <person name="Szebenyi C."/>
            <person name="Tomsovsky M."/>
            <person name="Tulloss R.E."/>
            <person name="Uehling J."/>
            <person name="Grigoriev I.V."/>
            <person name="Vagvolgyi C."/>
            <person name="Papp T."/>
            <person name="Martin F.M."/>
            <person name="Miettinen O."/>
            <person name="Hibbett D.S."/>
            <person name="Nagy L.G."/>
        </authorList>
    </citation>
    <scope>NUCLEOTIDE SEQUENCE [LARGE SCALE GENOMIC DNA]</scope>
    <source>
        <strain evidence="1 2">CBS 166.37</strain>
    </source>
</reference>
<gene>
    <name evidence="1" type="ORF">BDQ12DRAFT_667211</name>
</gene>
<evidence type="ECO:0000313" key="2">
    <source>
        <dbReference type="Proteomes" id="UP000308652"/>
    </source>
</evidence>
<name>A0A5C3LVX0_9AGAR</name>
<accession>A0A5C3LVX0</accession>
<sequence>MRRAPRPALWGPGLSFRILLRGSPPPSNPTSHTPIQHLSLVYIDSGLVGQKALATWPSSPGWREIFLRLRNEIPLKVVDAGRLREEVREQVLVEKRRASKDYGTGVHTG</sequence>
<proteinExistence type="predicted"/>